<dbReference type="PANTHER" id="PTHR48081:SF13">
    <property type="entry name" value="ALPHA_BETA HYDROLASE"/>
    <property type="match status" value="1"/>
</dbReference>
<dbReference type="Pfam" id="PF20434">
    <property type="entry name" value="BD-FAE"/>
    <property type="match status" value="1"/>
</dbReference>
<name>A0ABX1VKP2_9PLAN</name>
<keyword evidence="1" id="KW-0378">Hydrolase</keyword>
<sequence>MPSVACQSLCVTLIAGGLIASPAFAQRPASPGIVAHRDLAYVEDGHERQKLDLYLPERADDSSEAAAPLPVIVWVHGGGWEGGNKAWCPPVSAGFVGRGYAAVSIGYRLTDAAPFPAQIEDCRAALRWLRAHADEYGLDKNRIGAWGASAGGHLVALLGTAGDETSFDVGEHRDESARVQAVCDYFGPTDFAAFAAAPGYEAVSGPTGPVAKLLGGPLSERTEVAAKASPVEFVSPDDPPFLMLHGTEDPLVPLSQSERLYAALQQAGVPTTLIVFPGIGHGGGPFNSTQTTNRIAAFFDRHLKSAEAE</sequence>
<reference evidence="4 5" key="1">
    <citation type="journal article" date="2020" name="Syst. Appl. Microbiol.">
        <title>Alienimonas chondri sp. nov., a novel planctomycete isolated from the biofilm of the red alga Chondrus crispus.</title>
        <authorList>
            <person name="Vitorino I."/>
            <person name="Albuquerque L."/>
            <person name="Wiegand S."/>
            <person name="Kallscheuer N."/>
            <person name="da Costa M.S."/>
            <person name="Lobo-da-Cunha A."/>
            <person name="Jogler C."/>
            <person name="Lage O.M."/>
        </authorList>
    </citation>
    <scope>NUCLEOTIDE SEQUENCE [LARGE SCALE GENOMIC DNA]</scope>
    <source>
        <strain evidence="4 5">LzC2</strain>
    </source>
</reference>
<dbReference type="EMBL" id="WTPX01000135">
    <property type="protein sequence ID" value="NNJ27271.1"/>
    <property type="molecule type" value="Genomic_DNA"/>
</dbReference>
<feature type="signal peptide" evidence="2">
    <location>
        <begin position="1"/>
        <end position="25"/>
    </location>
</feature>
<dbReference type="Gene3D" id="3.40.50.1820">
    <property type="entry name" value="alpha/beta hydrolase"/>
    <property type="match status" value="1"/>
</dbReference>
<evidence type="ECO:0000256" key="2">
    <source>
        <dbReference type="SAM" id="SignalP"/>
    </source>
</evidence>
<dbReference type="Proteomes" id="UP000609651">
    <property type="component" value="Unassembled WGS sequence"/>
</dbReference>
<dbReference type="RefSeq" id="WP_171189145.1">
    <property type="nucleotide sequence ID" value="NZ_WTPX01000135.1"/>
</dbReference>
<evidence type="ECO:0000256" key="1">
    <source>
        <dbReference type="ARBA" id="ARBA00022801"/>
    </source>
</evidence>
<accession>A0ABX1VKP2</accession>
<evidence type="ECO:0000259" key="3">
    <source>
        <dbReference type="Pfam" id="PF20434"/>
    </source>
</evidence>
<proteinExistence type="predicted"/>
<comment type="caution">
    <text evidence="4">The sequence shown here is derived from an EMBL/GenBank/DDBJ whole genome shotgun (WGS) entry which is preliminary data.</text>
</comment>
<dbReference type="PANTHER" id="PTHR48081">
    <property type="entry name" value="AB HYDROLASE SUPERFAMILY PROTEIN C4A8.06C"/>
    <property type="match status" value="1"/>
</dbReference>
<feature type="domain" description="BD-FAE-like" evidence="3">
    <location>
        <begin position="51"/>
        <end position="264"/>
    </location>
</feature>
<organism evidence="4 5">
    <name type="scientific">Alienimonas chondri</name>
    <dbReference type="NCBI Taxonomy" id="2681879"/>
    <lineage>
        <taxon>Bacteria</taxon>
        <taxon>Pseudomonadati</taxon>
        <taxon>Planctomycetota</taxon>
        <taxon>Planctomycetia</taxon>
        <taxon>Planctomycetales</taxon>
        <taxon>Planctomycetaceae</taxon>
        <taxon>Alienimonas</taxon>
    </lineage>
</organism>
<dbReference type="InterPro" id="IPR029058">
    <property type="entry name" value="AB_hydrolase_fold"/>
</dbReference>
<dbReference type="InterPro" id="IPR050300">
    <property type="entry name" value="GDXG_lipolytic_enzyme"/>
</dbReference>
<dbReference type="SUPFAM" id="SSF53474">
    <property type="entry name" value="alpha/beta-Hydrolases"/>
    <property type="match status" value="1"/>
</dbReference>
<protein>
    <recommendedName>
        <fullName evidence="3">BD-FAE-like domain-containing protein</fullName>
    </recommendedName>
</protein>
<evidence type="ECO:0000313" key="4">
    <source>
        <dbReference type="EMBL" id="NNJ27271.1"/>
    </source>
</evidence>
<evidence type="ECO:0000313" key="5">
    <source>
        <dbReference type="Proteomes" id="UP000609651"/>
    </source>
</evidence>
<keyword evidence="2" id="KW-0732">Signal</keyword>
<feature type="chain" id="PRO_5047465565" description="BD-FAE-like domain-containing protein" evidence="2">
    <location>
        <begin position="26"/>
        <end position="309"/>
    </location>
</feature>
<dbReference type="InterPro" id="IPR049492">
    <property type="entry name" value="BD-FAE-like_dom"/>
</dbReference>
<gene>
    <name evidence="4" type="ORF">LzC2_33730</name>
</gene>
<keyword evidence="5" id="KW-1185">Reference proteome</keyword>